<sequence>MITLPTGTRIWIIAGVTDMRCGFNGLASKVQNTLKDDPFSGHIFVFRGRSGKMVKILWADRDGLCLFAKRLERGRFVWPVSREGKVHLTPAQLAEIGRADKTIHMLTYLDDESKRRRTLQQLNRGEGRHAVARNVFHGKRGELRQAYREGQEDQLGSLGLVLNIIVLWNTIYMDAAIQQLRCEGYPVQDEDVEKLSPLQCGHINMQGRYSFTIPESVSKGELRAFNEEV</sequence>
<dbReference type="PANTHER" id="PTHR36455:SF1">
    <property type="entry name" value="BLR8292 PROTEIN"/>
    <property type="match status" value="1"/>
</dbReference>
<protein>
    <submittedName>
        <fullName evidence="2">IS66 family insertion sequence element accessory protein TnpB</fullName>
    </submittedName>
</protein>
<evidence type="ECO:0000259" key="1">
    <source>
        <dbReference type="Pfam" id="PF01526"/>
    </source>
</evidence>
<dbReference type="EMBL" id="DAARSK010000030">
    <property type="protein sequence ID" value="HAE3750002.1"/>
    <property type="molecule type" value="Genomic_DNA"/>
</dbReference>
<reference evidence="2" key="1">
    <citation type="journal article" date="2018" name="Genome Biol.">
        <title>SKESA: strategic k-mer extension for scrupulous assemblies.</title>
        <authorList>
            <person name="Souvorov A."/>
            <person name="Agarwala R."/>
            <person name="Lipman D.J."/>
        </authorList>
    </citation>
    <scope>NUCLEOTIDE SEQUENCE</scope>
    <source>
        <strain evidence="2">13-1325</strain>
    </source>
</reference>
<dbReference type="Pfam" id="PF01526">
    <property type="entry name" value="DDE_Tnp_Tn3"/>
    <property type="match status" value="1"/>
</dbReference>
<dbReference type="InterPro" id="IPR008878">
    <property type="entry name" value="Transposase_IS66_Orf2"/>
</dbReference>
<comment type="caution">
    <text evidence="2">The sequence shown here is derived from an EMBL/GenBank/DDBJ whole genome shotgun (WGS) entry which is preliminary data.</text>
</comment>
<accession>A0A730EE45</accession>
<gene>
    <name evidence="2" type="primary">tnpB</name>
    <name evidence="2" type="ORF">G4A15_004558</name>
</gene>
<evidence type="ECO:0000313" key="2">
    <source>
        <dbReference type="EMBL" id="HAE3750002.1"/>
    </source>
</evidence>
<dbReference type="AlphaFoldDB" id="A0A730EE45"/>
<dbReference type="PANTHER" id="PTHR36455">
    <property type="match status" value="1"/>
</dbReference>
<dbReference type="GO" id="GO:0006313">
    <property type="term" value="P:DNA transposition"/>
    <property type="evidence" value="ECO:0007669"/>
    <property type="project" value="InterPro"/>
</dbReference>
<name>A0A730EE45_SALON</name>
<dbReference type="GO" id="GO:0004803">
    <property type="term" value="F:transposase activity"/>
    <property type="evidence" value="ECO:0007669"/>
    <property type="project" value="InterPro"/>
</dbReference>
<organism evidence="2">
    <name type="scientific">Salmonella oranienberg</name>
    <dbReference type="NCBI Taxonomy" id="28147"/>
    <lineage>
        <taxon>Bacteria</taxon>
        <taxon>Pseudomonadati</taxon>
        <taxon>Pseudomonadota</taxon>
        <taxon>Gammaproteobacteria</taxon>
        <taxon>Enterobacterales</taxon>
        <taxon>Enterobacteriaceae</taxon>
        <taxon>Salmonella</taxon>
    </lineage>
</organism>
<dbReference type="NCBIfam" id="NF033819">
    <property type="entry name" value="IS66_TnpB"/>
    <property type="match status" value="1"/>
</dbReference>
<reference evidence="2" key="2">
    <citation type="submission" date="2018-07" db="EMBL/GenBank/DDBJ databases">
        <authorList>
            <consortium name="NCBI Pathogen Detection Project"/>
        </authorList>
    </citation>
    <scope>NUCLEOTIDE SEQUENCE</scope>
    <source>
        <strain evidence="2">13-1325</strain>
    </source>
</reference>
<feature type="domain" description="Tn3 transposase DDE" evidence="1">
    <location>
        <begin position="86"/>
        <end position="209"/>
    </location>
</feature>
<dbReference type="InterPro" id="IPR002513">
    <property type="entry name" value="Tn3_Tnp_DDE_dom"/>
</dbReference>
<proteinExistence type="predicted"/>